<dbReference type="CDD" id="cd01741">
    <property type="entry name" value="GATase1_1"/>
    <property type="match status" value="1"/>
</dbReference>
<dbReference type="InterPro" id="IPR017926">
    <property type="entry name" value="GATASE"/>
</dbReference>
<keyword evidence="2" id="KW-0808">Transferase</keyword>
<dbReference type="Pfam" id="PF00117">
    <property type="entry name" value="GATase"/>
    <property type="match status" value="1"/>
</dbReference>
<evidence type="ECO:0000259" key="1">
    <source>
        <dbReference type="Pfam" id="PF00117"/>
    </source>
</evidence>
<dbReference type="GO" id="GO:0016740">
    <property type="term" value="F:transferase activity"/>
    <property type="evidence" value="ECO:0007669"/>
    <property type="project" value="UniProtKB-KW"/>
</dbReference>
<proteinExistence type="predicted"/>
<dbReference type="PANTHER" id="PTHR42695">
    <property type="entry name" value="GLUTAMINE AMIDOTRANSFERASE YLR126C-RELATED"/>
    <property type="match status" value="1"/>
</dbReference>
<feature type="domain" description="Glutamine amidotransferase" evidence="1">
    <location>
        <begin position="35"/>
        <end position="185"/>
    </location>
</feature>
<dbReference type="Proteomes" id="UP000253410">
    <property type="component" value="Unassembled WGS sequence"/>
</dbReference>
<dbReference type="NCBIfam" id="NF006098">
    <property type="entry name" value="PRK08250.1"/>
    <property type="match status" value="1"/>
</dbReference>
<organism evidence="2 3">
    <name type="scientific">Chitinophaga flava</name>
    <dbReference type="NCBI Taxonomy" id="2259036"/>
    <lineage>
        <taxon>Bacteria</taxon>
        <taxon>Pseudomonadati</taxon>
        <taxon>Bacteroidota</taxon>
        <taxon>Chitinophagia</taxon>
        <taxon>Chitinophagales</taxon>
        <taxon>Chitinophagaceae</taxon>
        <taxon>Chitinophaga</taxon>
    </lineage>
</organism>
<keyword evidence="2" id="KW-0315">Glutamine amidotransferase</keyword>
<reference evidence="2 3" key="1">
    <citation type="submission" date="2018-05" db="EMBL/GenBank/DDBJ databases">
        <title>Chitinophaga sp. K3CV102501T nov., isolated from isolated from a monsoon evergreen broad-leaved forest soil.</title>
        <authorList>
            <person name="Lv Y."/>
        </authorList>
    </citation>
    <scope>NUCLEOTIDE SEQUENCE [LARGE SCALE GENOMIC DNA]</scope>
    <source>
        <strain evidence="2 3">GDMCC 1.1325</strain>
    </source>
</reference>
<keyword evidence="3" id="KW-1185">Reference proteome</keyword>
<dbReference type="PANTHER" id="PTHR42695:SF5">
    <property type="entry name" value="GLUTAMINE AMIDOTRANSFERASE YLR126C-RELATED"/>
    <property type="match status" value="1"/>
</dbReference>
<comment type="caution">
    <text evidence="2">The sequence shown here is derived from an EMBL/GenBank/DDBJ whole genome shotgun (WGS) entry which is preliminary data.</text>
</comment>
<dbReference type="InterPro" id="IPR029062">
    <property type="entry name" value="Class_I_gatase-like"/>
</dbReference>
<dbReference type="FunFam" id="3.40.50.880:FF:000033">
    <property type="entry name" value="Glutamine amidotransferase class-I"/>
    <property type="match status" value="1"/>
</dbReference>
<dbReference type="EC" id="6.3.5.2" evidence="2"/>
<dbReference type="PROSITE" id="PS51273">
    <property type="entry name" value="GATASE_TYPE_1"/>
    <property type="match status" value="1"/>
</dbReference>
<evidence type="ECO:0000313" key="3">
    <source>
        <dbReference type="Proteomes" id="UP000253410"/>
    </source>
</evidence>
<dbReference type="Gene3D" id="3.40.50.880">
    <property type="match status" value="1"/>
</dbReference>
<protein>
    <submittedName>
        <fullName evidence="2">Glutamine amidotransferase</fullName>
        <ecNumber evidence="2">6.3.5.2</ecNumber>
    </submittedName>
</protein>
<dbReference type="GO" id="GO:0005829">
    <property type="term" value="C:cytosol"/>
    <property type="evidence" value="ECO:0007669"/>
    <property type="project" value="TreeGrafter"/>
</dbReference>
<gene>
    <name evidence="2" type="ORF">DF182_25860</name>
</gene>
<dbReference type="OrthoDB" id="9807137at2"/>
<accession>A0A365XWE3</accession>
<dbReference type="InterPro" id="IPR044992">
    <property type="entry name" value="ChyE-like"/>
</dbReference>
<sequence length="243" mass="27262">MHIHFVIHEVFEAPGAYLEWVQKRNHTASFSRVYENQPLPEAIDPIDMLIVMGGPQSPDTTLTQCAHFDAYAEINLIKKCITAGKAVIGICLGAQLTGEALGSKYEHSPEKEIGVYPIQLTETGLQHPAFKHFGVSLPVGHWHNDMPGLTPASKIIATSEGCPRQIVEYTDLVYGFQCHMEFNAEVIEALIASEEALPALSTTHRFVQQPDEIRSYDFSEMNEKLFQFLDTLSTEYMRSRSHL</sequence>
<dbReference type="EMBL" id="QFFJ01000002">
    <property type="protein sequence ID" value="RBL89905.1"/>
    <property type="molecule type" value="Genomic_DNA"/>
</dbReference>
<dbReference type="AlphaFoldDB" id="A0A365XWE3"/>
<dbReference type="GO" id="GO:0003922">
    <property type="term" value="F:GMP synthase (glutamine-hydrolyzing) activity"/>
    <property type="evidence" value="ECO:0007669"/>
    <property type="project" value="UniProtKB-EC"/>
</dbReference>
<dbReference type="RefSeq" id="WP_113618654.1">
    <property type="nucleotide sequence ID" value="NZ_QFFJ01000002.1"/>
</dbReference>
<evidence type="ECO:0000313" key="2">
    <source>
        <dbReference type="EMBL" id="RBL89905.1"/>
    </source>
</evidence>
<dbReference type="SUPFAM" id="SSF52317">
    <property type="entry name" value="Class I glutamine amidotransferase-like"/>
    <property type="match status" value="1"/>
</dbReference>
<name>A0A365XWE3_9BACT</name>
<keyword evidence="2" id="KW-0436">Ligase</keyword>